<dbReference type="SUPFAM" id="SSF53756">
    <property type="entry name" value="UDP-Glycosyltransferase/glycogen phosphorylase"/>
    <property type="match status" value="1"/>
</dbReference>
<dbReference type="AlphaFoldDB" id="A0A1N6HC55"/>
<organism evidence="2 3">
    <name type="scientific">Halodesulfovibrio marinisediminis DSM 17456</name>
    <dbReference type="NCBI Taxonomy" id="1121457"/>
    <lineage>
        <taxon>Bacteria</taxon>
        <taxon>Pseudomonadati</taxon>
        <taxon>Thermodesulfobacteriota</taxon>
        <taxon>Desulfovibrionia</taxon>
        <taxon>Desulfovibrionales</taxon>
        <taxon>Desulfovibrionaceae</taxon>
        <taxon>Halodesulfovibrio</taxon>
    </lineage>
</organism>
<reference evidence="3" key="1">
    <citation type="submission" date="2016-11" db="EMBL/GenBank/DDBJ databases">
        <authorList>
            <person name="Varghese N."/>
            <person name="Submissions S."/>
        </authorList>
    </citation>
    <scope>NUCLEOTIDE SEQUENCE [LARGE SCALE GENOMIC DNA]</scope>
    <source>
        <strain evidence="3">DSM 17456</strain>
    </source>
</reference>
<feature type="domain" description="Glycosyl transferase family 1" evidence="1">
    <location>
        <begin position="186"/>
        <end position="344"/>
    </location>
</feature>
<dbReference type="PANTHER" id="PTHR45947:SF3">
    <property type="entry name" value="SULFOQUINOVOSYL TRANSFERASE SQD2"/>
    <property type="match status" value="1"/>
</dbReference>
<proteinExistence type="predicted"/>
<dbReference type="InterPro" id="IPR001296">
    <property type="entry name" value="Glyco_trans_1"/>
</dbReference>
<dbReference type="Proteomes" id="UP000184694">
    <property type="component" value="Unassembled WGS sequence"/>
</dbReference>
<evidence type="ECO:0000313" key="2">
    <source>
        <dbReference type="EMBL" id="SIO17346.1"/>
    </source>
</evidence>
<dbReference type="GO" id="GO:0016758">
    <property type="term" value="F:hexosyltransferase activity"/>
    <property type="evidence" value="ECO:0007669"/>
    <property type="project" value="TreeGrafter"/>
</dbReference>
<evidence type="ECO:0000259" key="1">
    <source>
        <dbReference type="Pfam" id="PF00534"/>
    </source>
</evidence>
<evidence type="ECO:0000313" key="3">
    <source>
        <dbReference type="Proteomes" id="UP000184694"/>
    </source>
</evidence>
<dbReference type="STRING" id="1121457.SAMN02745161_2126"/>
<dbReference type="EMBL" id="FSRG01000005">
    <property type="protein sequence ID" value="SIO17346.1"/>
    <property type="molecule type" value="Genomic_DNA"/>
</dbReference>
<dbReference type="PANTHER" id="PTHR45947">
    <property type="entry name" value="SULFOQUINOVOSYL TRANSFERASE SQD2"/>
    <property type="match status" value="1"/>
</dbReference>
<protein>
    <submittedName>
        <fullName evidence="2">Glycosyltransferase involved in cell wall bisynthesis</fullName>
    </submittedName>
</protein>
<dbReference type="InterPro" id="IPR050194">
    <property type="entry name" value="Glycosyltransferase_grp1"/>
</dbReference>
<dbReference type="Pfam" id="PF00534">
    <property type="entry name" value="Glycos_transf_1"/>
    <property type="match status" value="1"/>
</dbReference>
<accession>A0A1N6HC55</accession>
<dbReference type="Gene3D" id="3.40.50.2000">
    <property type="entry name" value="Glycogen Phosphorylase B"/>
    <property type="match status" value="2"/>
</dbReference>
<gene>
    <name evidence="2" type="ORF">SAMN02745161_2126</name>
</gene>
<dbReference type="RefSeq" id="WP_074216894.1">
    <property type="nucleotide sequence ID" value="NZ_FSRG01000005.1"/>
</dbReference>
<name>A0A1N6HC55_9BACT</name>
<dbReference type="CDD" id="cd03801">
    <property type="entry name" value="GT4_PimA-like"/>
    <property type="match status" value="1"/>
</dbReference>
<keyword evidence="2" id="KW-0808">Transferase</keyword>
<sequence length="370" mass="41718">MRIAFCTPFKPLTHSRISGDVTIADNLATFFRTQGHDVWIVPQLTTQYLWKKPRKWGEAFTTIHHIKKKLQKNRRPDVWFTYHSYYKAPDILGSLAAKEGIPYTVFAPSYAAKRKKSWETKPGYYLNKRALQKATHLFTNKLRDIDGLKMIVPPSRITFIPPGIQTKKFKRDETKRAEYRAAWKATNSIVILTVAMLREGTKSKGVEHVITACHSLLEQGHDIKLVIAGKGVMRSHLEKKAQKLLPNKHQFLGLIPPENLPQIYSSCDIFAFPGINEGLGMVYLEAQSCGLPVVAWDHDGAPQVVHNGKTGIITPSYNDTAFAQAIGSLAASSRLRKKMGSAATSYVETHHNIEKNYRELDAQLRALVKT</sequence>
<keyword evidence="3" id="KW-1185">Reference proteome</keyword>